<feature type="non-terminal residue" evidence="1">
    <location>
        <position position="100"/>
    </location>
</feature>
<proteinExistence type="predicted"/>
<evidence type="ECO:0000313" key="1">
    <source>
        <dbReference type="EMBL" id="CAG8714405.1"/>
    </source>
</evidence>
<sequence>MDFSPSREKELQLITDYFFPLRNDVYQLLEKARQKSIIATNSQASLLIHIPSEKNPPPEFLQLNLTELLMVAEIQFTPELEKTTTAGNFGFLRLGKSQLK</sequence>
<gene>
    <name evidence="1" type="ORF">RPERSI_LOCUS10779</name>
</gene>
<evidence type="ECO:0000313" key="2">
    <source>
        <dbReference type="Proteomes" id="UP000789920"/>
    </source>
</evidence>
<keyword evidence="2" id="KW-1185">Reference proteome</keyword>
<reference evidence="1" key="1">
    <citation type="submission" date="2021-06" db="EMBL/GenBank/DDBJ databases">
        <authorList>
            <person name="Kallberg Y."/>
            <person name="Tangrot J."/>
            <person name="Rosling A."/>
        </authorList>
    </citation>
    <scope>NUCLEOTIDE SEQUENCE</scope>
    <source>
        <strain evidence="1">MA461A</strain>
    </source>
</reference>
<dbReference type="Proteomes" id="UP000789920">
    <property type="component" value="Unassembled WGS sequence"/>
</dbReference>
<organism evidence="1 2">
    <name type="scientific">Racocetra persica</name>
    <dbReference type="NCBI Taxonomy" id="160502"/>
    <lineage>
        <taxon>Eukaryota</taxon>
        <taxon>Fungi</taxon>
        <taxon>Fungi incertae sedis</taxon>
        <taxon>Mucoromycota</taxon>
        <taxon>Glomeromycotina</taxon>
        <taxon>Glomeromycetes</taxon>
        <taxon>Diversisporales</taxon>
        <taxon>Gigasporaceae</taxon>
        <taxon>Racocetra</taxon>
    </lineage>
</organism>
<comment type="caution">
    <text evidence="1">The sequence shown here is derived from an EMBL/GenBank/DDBJ whole genome shotgun (WGS) entry which is preliminary data.</text>
</comment>
<accession>A0ACA9PL18</accession>
<dbReference type="EMBL" id="CAJVQC010021645">
    <property type="protein sequence ID" value="CAG8714405.1"/>
    <property type="molecule type" value="Genomic_DNA"/>
</dbReference>
<protein>
    <submittedName>
        <fullName evidence="1">32616_t:CDS:1</fullName>
    </submittedName>
</protein>
<name>A0ACA9PL18_9GLOM</name>